<proteinExistence type="predicted"/>
<reference evidence="1" key="2">
    <citation type="journal article" date="2015" name="Fish Shellfish Immunol.">
        <title>Early steps in the European eel (Anguilla anguilla)-Vibrio vulnificus interaction in the gills: Role of the RtxA13 toxin.</title>
        <authorList>
            <person name="Callol A."/>
            <person name="Pajuelo D."/>
            <person name="Ebbesson L."/>
            <person name="Teles M."/>
            <person name="MacKenzie S."/>
            <person name="Amaro C."/>
        </authorList>
    </citation>
    <scope>NUCLEOTIDE SEQUENCE</scope>
</reference>
<name>A0A0E9QM59_ANGAN</name>
<accession>A0A0E9QM59</accession>
<organism evidence="1">
    <name type="scientific">Anguilla anguilla</name>
    <name type="common">European freshwater eel</name>
    <name type="synonym">Muraena anguilla</name>
    <dbReference type="NCBI Taxonomy" id="7936"/>
    <lineage>
        <taxon>Eukaryota</taxon>
        <taxon>Metazoa</taxon>
        <taxon>Chordata</taxon>
        <taxon>Craniata</taxon>
        <taxon>Vertebrata</taxon>
        <taxon>Euteleostomi</taxon>
        <taxon>Actinopterygii</taxon>
        <taxon>Neopterygii</taxon>
        <taxon>Teleostei</taxon>
        <taxon>Anguilliformes</taxon>
        <taxon>Anguillidae</taxon>
        <taxon>Anguilla</taxon>
    </lineage>
</organism>
<reference evidence="1" key="1">
    <citation type="submission" date="2014-11" db="EMBL/GenBank/DDBJ databases">
        <authorList>
            <person name="Amaro Gonzalez C."/>
        </authorList>
    </citation>
    <scope>NUCLEOTIDE SEQUENCE</scope>
</reference>
<protein>
    <submittedName>
        <fullName evidence="1">Uncharacterized protein</fullName>
    </submittedName>
</protein>
<dbReference type="AlphaFoldDB" id="A0A0E9QM59"/>
<dbReference type="EMBL" id="GBXM01090663">
    <property type="protein sequence ID" value="JAH17914.1"/>
    <property type="molecule type" value="Transcribed_RNA"/>
</dbReference>
<sequence length="44" mass="4762">MAAARNPKLNIPAKPANNNHSSEINFIFNVCLTIQNSGVKISSH</sequence>
<evidence type="ECO:0000313" key="1">
    <source>
        <dbReference type="EMBL" id="JAH17914.1"/>
    </source>
</evidence>